<dbReference type="EMBL" id="CP022272">
    <property type="protein sequence ID" value="ASJ97603.1"/>
    <property type="molecule type" value="Genomic_DNA"/>
</dbReference>
<dbReference type="RefSeq" id="WP_088905202.1">
    <property type="nucleotide sequence ID" value="NZ_CP022272.1"/>
</dbReference>
<keyword evidence="1" id="KW-1133">Transmembrane helix</keyword>
<evidence type="ECO:0000256" key="1">
    <source>
        <dbReference type="SAM" id="Phobius"/>
    </source>
</evidence>
<protein>
    <submittedName>
        <fullName evidence="2">Uncharacterized protein</fullName>
    </submittedName>
</protein>
<proteinExistence type="predicted"/>
<dbReference type="Proteomes" id="UP000198233">
    <property type="component" value="Chromosome"/>
</dbReference>
<dbReference type="KEGG" id="smav:CFF01_14015"/>
<name>A0AAC9U150_9GAMM</name>
<feature type="transmembrane region" description="Helical" evidence="1">
    <location>
        <begin position="29"/>
        <end position="47"/>
    </location>
</feature>
<feature type="transmembrane region" description="Helical" evidence="1">
    <location>
        <begin position="92"/>
        <end position="109"/>
    </location>
</feature>
<gene>
    <name evidence="2" type="ORF">CFF01_14015</name>
</gene>
<evidence type="ECO:0000313" key="2">
    <source>
        <dbReference type="EMBL" id="ASJ97603.1"/>
    </source>
</evidence>
<keyword evidence="1" id="KW-0812">Transmembrane</keyword>
<evidence type="ECO:0000313" key="3">
    <source>
        <dbReference type="Proteomes" id="UP000198233"/>
    </source>
</evidence>
<sequence length="126" mass="14283">MLAKPVYEKLPTLYLTIGTATILLSDGTTPKLLAILVFMLGAHIFNLRSQNRRSDNPKRRKSGLWPDALYNLLPYGYLLAAIFVFRHTSSNTLLLVAGALGCYSLFRLAQRSHYRKHQLPRAIRVI</sequence>
<feature type="transmembrane region" description="Helical" evidence="1">
    <location>
        <begin position="68"/>
        <end position="86"/>
    </location>
</feature>
<organism evidence="2 3">
    <name type="scientific">Shewanella marisflavi</name>
    <dbReference type="NCBI Taxonomy" id="260364"/>
    <lineage>
        <taxon>Bacteria</taxon>
        <taxon>Pseudomonadati</taxon>
        <taxon>Pseudomonadota</taxon>
        <taxon>Gammaproteobacteria</taxon>
        <taxon>Alteromonadales</taxon>
        <taxon>Shewanellaceae</taxon>
        <taxon>Shewanella</taxon>
    </lineage>
</organism>
<dbReference type="AlphaFoldDB" id="A0AAC9U150"/>
<reference evidence="2 3" key="1">
    <citation type="submission" date="2017-06" db="EMBL/GenBank/DDBJ databases">
        <title>Complete genome sequence of Shewanella marisflavi EP1 associated with anaerobic 2,4-dinitrotoluene reduction and salt tolerance.</title>
        <authorList>
            <person name="Huang J."/>
        </authorList>
    </citation>
    <scope>NUCLEOTIDE SEQUENCE [LARGE SCALE GENOMIC DNA]</scope>
    <source>
        <strain evidence="2 3">EP1</strain>
    </source>
</reference>
<accession>A0AAC9U150</accession>
<keyword evidence="1" id="KW-0472">Membrane</keyword>